<reference evidence="2" key="1">
    <citation type="journal article" date="2015" name="ISME J.">
        <title>Draft Genome Sequence of Streptomyces incarnatus NRRL8089, which Produces the Nucleoside Antibiotic Sinefungin.</title>
        <authorList>
            <person name="Oshima K."/>
            <person name="Hattori M."/>
            <person name="Shimizu H."/>
            <person name="Fukuda K."/>
            <person name="Nemoto M."/>
            <person name="Inagaki K."/>
            <person name="Tamura T."/>
        </authorList>
    </citation>
    <scope>NUCLEOTIDE SEQUENCE</scope>
    <source>
        <strain evidence="2">FACHB-1277</strain>
    </source>
</reference>
<evidence type="ECO:0000313" key="3">
    <source>
        <dbReference type="Proteomes" id="UP000631421"/>
    </source>
</evidence>
<dbReference type="InterPro" id="IPR010982">
    <property type="entry name" value="Lambda_DNA-bd_dom_sf"/>
</dbReference>
<gene>
    <name evidence="2" type="ORF">H6F44_07835</name>
</gene>
<dbReference type="SUPFAM" id="SSF47413">
    <property type="entry name" value="lambda repressor-like DNA-binding domains"/>
    <property type="match status" value="1"/>
</dbReference>
<evidence type="ECO:0000259" key="1">
    <source>
        <dbReference type="PROSITE" id="PS50943"/>
    </source>
</evidence>
<organism evidence="2 3">
    <name type="scientific">Pseudanabaena cinerea FACHB-1277</name>
    <dbReference type="NCBI Taxonomy" id="2949581"/>
    <lineage>
        <taxon>Bacteria</taxon>
        <taxon>Bacillati</taxon>
        <taxon>Cyanobacteriota</taxon>
        <taxon>Cyanophyceae</taxon>
        <taxon>Pseudanabaenales</taxon>
        <taxon>Pseudanabaenaceae</taxon>
        <taxon>Pseudanabaena</taxon>
        <taxon>Pseudanabaena cinerea</taxon>
    </lineage>
</organism>
<dbReference type="Proteomes" id="UP000631421">
    <property type="component" value="Unassembled WGS sequence"/>
</dbReference>
<name>A0A926US29_9CYAN</name>
<accession>A0A926US29</accession>
<dbReference type="PROSITE" id="PS50943">
    <property type="entry name" value="HTH_CROC1"/>
    <property type="match status" value="1"/>
</dbReference>
<dbReference type="Gene3D" id="1.10.260.40">
    <property type="entry name" value="lambda repressor-like DNA-binding domains"/>
    <property type="match status" value="1"/>
</dbReference>
<dbReference type="InterPro" id="IPR001387">
    <property type="entry name" value="Cro/C1-type_HTH"/>
</dbReference>
<evidence type="ECO:0000313" key="2">
    <source>
        <dbReference type="EMBL" id="MBD2150032.1"/>
    </source>
</evidence>
<keyword evidence="3" id="KW-1185">Reference proteome</keyword>
<dbReference type="EMBL" id="JACJPY010000018">
    <property type="protein sequence ID" value="MBD2150032.1"/>
    <property type="molecule type" value="Genomic_DNA"/>
</dbReference>
<sequence length="64" mass="7357">MKERDTRLSQRELSRLTGLSTATVNKLHNNEFDRIDAATINTLCNHFNCEVGDLFVMKEVEETT</sequence>
<feature type="domain" description="HTH cro/C1-type" evidence="1">
    <location>
        <begin position="8"/>
        <end position="54"/>
    </location>
</feature>
<dbReference type="Pfam" id="PF13443">
    <property type="entry name" value="HTH_26"/>
    <property type="match status" value="1"/>
</dbReference>
<dbReference type="AlphaFoldDB" id="A0A926US29"/>
<protein>
    <submittedName>
        <fullName evidence="2">Helix-turn-helix transcriptional regulator</fullName>
    </submittedName>
</protein>
<dbReference type="GO" id="GO:0003677">
    <property type="term" value="F:DNA binding"/>
    <property type="evidence" value="ECO:0007669"/>
    <property type="project" value="InterPro"/>
</dbReference>
<comment type="caution">
    <text evidence="2">The sequence shown here is derived from an EMBL/GenBank/DDBJ whole genome shotgun (WGS) entry which is preliminary data.</text>
</comment>
<reference evidence="2" key="2">
    <citation type="submission" date="2020-08" db="EMBL/GenBank/DDBJ databases">
        <authorList>
            <person name="Chen M."/>
            <person name="Teng W."/>
            <person name="Zhao L."/>
            <person name="Hu C."/>
            <person name="Zhou Y."/>
            <person name="Han B."/>
            <person name="Song L."/>
            <person name="Shu W."/>
        </authorList>
    </citation>
    <scope>NUCLEOTIDE SEQUENCE</scope>
    <source>
        <strain evidence="2">FACHB-1277</strain>
    </source>
</reference>
<proteinExistence type="predicted"/>
<dbReference type="CDD" id="cd00093">
    <property type="entry name" value="HTH_XRE"/>
    <property type="match status" value="1"/>
</dbReference>